<dbReference type="Proteomes" id="UP000325395">
    <property type="component" value="Unassembled WGS sequence"/>
</dbReference>
<dbReference type="Gene3D" id="3.40.50.720">
    <property type="entry name" value="NAD(P)-binding Rossmann-like Domain"/>
    <property type="match status" value="1"/>
</dbReference>
<dbReference type="PANTHER" id="PTHR10366">
    <property type="entry name" value="NAD DEPENDENT EPIMERASE/DEHYDRATASE"/>
    <property type="match status" value="1"/>
</dbReference>
<comment type="similarity">
    <text evidence="2">Belongs to the NAD(P)-dependent epimerase/dehydratase family. Dihydroflavonol-4-reductase subfamily.</text>
</comment>
<dbReference type="Pfam" id="PF01370">
    <property type="entry name" value="Epimerase"/>
    <property type="match status" value="1"/>
</dbReference>
<evidence type="ECO:0000256" key="2">
    <source>
        <dbReference type="ARBA" id="ARBA00023445"/>
    </source>
</evidence>
<reference evidence="4 5" key="1">
    <citation type="submission" date="2019-04" db="EMBL/GenBank/DDBJ databases">
        <authorList>
            <consortium name="DOE Joint Genome Institute"/>
            <person name="Mondo S."/>
            <person name="Kjaerbolling I."/>
            <person name="Vesth T."/>
            <person name="Frisvad J.C."/>
            <person name="Nybo J.L."/>
            <person name="Theobald S."/>
            <person name="Kildgaard S."/>
            <person name="Isbrandt T."/>
            <person name="Kuo A."/>
            <person name="Sato A."/>
            <person name="Lyhne E.K."/>
            <person name="Kogle M.E."/>
            <person name="Wiebenga A."/>
            <person name="Kun R.S."/>
            <person name="Lubbers R.J."/>
            <person name="Makela M.R."/>
            <person name="Barry K."/>
            <person name="Chovatia M."/>
            <person name="Clum A."/>
            <person name="Daum C."/>
            <person name="Haridas S."/>
            <person name="He G."/>
            <person name="LaButti K."/>
            <person name="Lipzen A."/>
            <person name="Riley R."/>
            <person name="Salamov A."/>
            <person name="Simmons B.A."/>
            <person name="Magnuson J.K."/>
            <person name="Henrissat B."/>
            <person name="Mortensen U.H."/>
            <person name="Larsen T.O."/>
            <person name="Devries R.P."/>
            <person name="Grigoriev I.V."/>
            <person name="Machida M."/>
            <person name="Baker S.E."/>
            <person name="Andersen M.R."/>
            <person name="Cantor M.N."/>
            <person name="Hua S.X."/>
        </authorList>
    </citation>
    <scope>NUCLEOTIDE SEQUENCE [LARGE SCALE GENOMIC DNA]</scope>
    <source>
        <strain evidence="4 5">CBS 117616</strain>
    </source>
</reference>
<name>A0ABQ6W0W4_9EURO</name>
<keyword evidence="5" id="KW-1185">Reference proteome</keyword>
<dbReference type="EMBL" id="ML735913">
    <property type="protein sequence ID" value="KAE8410785.1"/>
    <property type="molecule type" value="Genomic_DNA"/>
</dbReference>
<dbReference type="PANTHER" id="PTHR10366:SF814">
    <property type="entry name" value="NAD-DEPENDENT EPIMERASE_DEHYDRATASE DOMAIN-CONTAINING PROTEIN"/>
    <property type="match status" value="1"/>
</dbReference>
<organism evidence="4 5">
    <name type="scientific">Aspergillus pseudocaelatus</name>
    <dbReference type="NCBI Taxonomy" id="1825620"/>
    <lineage>
        <taxon>Eukaryota</taxon>
        <taxon>Fungi</taxon>
        <taxon>Dikarya</taxon>
        <taxon>Ascomycota</taxon>
        <taxon>Pezizomycotina</taxon>
        <taxon>Eurotiomycetes</taxon>
        <taxon>Eurotiomycetidae</taxon>
        <taxon>Eurotiales</taxon>
        <taxon>Aspergillaceae</taxon>
        <taxon>Aspergillus</taxon>
        <taxon>Aspergillus subgen. Circumdati</taxon>
    </lineage>
</organism>
<evidence type="ECO:0000256" key="1">
    <source>
        <dbReference type="ARBA" id="ARBA00023002"/>
    </source>
</evidence>
<dbReference type="InterPro" id="IPR050425">
    <property type="entry name" value="NAD(P)_dehydrat-like"/>
</dbReference>
<sequence>MNLEGRGQHVLLTGANGFVASHILATLVERGYAVTATVRSQSKADEIIRTHPSWQGKVKFALVSDFTSQESLGVIFQNAPTPLTHVIHTASPVKFVVEDIREDMIEPAVNGTTQILKSAIKYGGQTLKRFILLGSAGAVLNPFEYVSGKGDHPYTENDWNPVTVEEAVELKDDVVGYTVSKAQAELHAWEIMKTEKPSFDLTVVNPSVITGPMIHPISGSKSINETNRFVVASMIDNPTTTVKDMRFPFLHHIDVRDVARIHVDLLSNPAAGGKRILLVAQLMTPQLVVNAIRKNFPSLRDRVQEGTPSKILPGDTWPNGWDTKHSLDIISHEDRGKYQFISLEQSVVDTVQSMIDHDLL</sequence>
<dbReference type="InterPro" id="IPR001509">
    <property type="entry name" value="Epimerase_deHydtase"/>
</dbReference>
<accession>A0ABQ6W0W4</accession>
<evidence type="ECO:0000313" key="5">
    <source>
        <dbReference type="Proteomes" id="UP000325395"/>
    </source>
</evidence>
<gene>
    <name evidence="4" type="ORF">BDV36DRAFT_289295</name>
</gene>
<evidence type="ECO:0000313" key="4">
    <source>
        <dbReference type="EMBL" id="KAE8410785.1"/>
    </source>
</evidence>
<proteinExistence type="inferred from homology"/>
<dbReference type="InterPro" id="IPR036291">
    <property type="entry name" value="NAD(P)-bd_dom_sf"/>
</dbReference>
<feature type="domain" description="NAD-dependent epimerase/dehydratase" evidence="3">
    <location>
        <begin position="10"/>
        <end position="275"/>
    </location>
</feature>
<evidence type="ECO:0000259" key="3">
    <source>
        <dbReference type="Pfam" id="PF01370"/>
    </source>
</evidence>
<protein>
    <recommendedName>
        <fullName evidence="3">NAD-dependent epimerase/dehydratase domain-containing protein</fullName>
    </recommendedName>
</protein>
<keyword evidence="1" id="KW-0560">Oxidoreductase</keyword>
<dbReference type="SUPFAM" id="SSF51735">
    <property type="entry name" value="NAD(P)-binding Rossmann-fold domains"/>
    <property type="match status" value="1"/>
</dbReference>